<dbReference type="Proteomes" id="UP000220934">
    <property type="component" value="Unassembled WGS sequence"/>
</dbReference>
<evidence type="ECO:0000313" key="2">
    <source>
        <dbReference type="EMBL" id="PGG89236.1"/>
    </source>
</evidence>
<sequence length="210" mass="24600">MLTTLPIIMTTNGQKLKCSFTSITERCDFDHISFDMEFHDLVNNSRVGTASCRIHKEHSEKKIEITITSLDATPIGNGVGTAMVYSIYRWTYFSYPGYELRFNGMISTAFDEEYLIGFYTKVGFIVKNGFFNLKVEQNDFQKFCTDTESKISEMYFTFLSKQNESYNNEINTYLSILSHIKKKYNSMSIISFIKLRYFRRKQSYNESTFM</sequence>
<gene>
    <name evidence="1" type="ORF">CN596_26670</name>
    <name evidence="2" type="ORF">CON73_18100</name>
</gene>
<dbReference type="RefSeq" id="WP_000958317.1">
    <property type="nucleotide sequence ID" value="NZ_CP036055.1"/>
</dbReference>
<reference evidence="1 3" key="1">
    <citation type="submission" date="2017-09" db="EMBL/GenBank/DDBJ databases">
        <title>Large-scale bioinformatics analysis of Bacillus genomes uncovers conserved roles of natural products in bacterial physiology.</title>
        <authorList>
            <consortium name="Agbiome Team Llc"/>
            <person name="Bleich R.M."/>
            <person name="Kirk G.J."/>
            <person name="Santa Maria K.C."/>
            <person name="Allen S.E."/>
            <person name="Farag S."/>
            <person name="Shank E.A."/>
            <person name="Bowers A."/>
        </authorList>
    </citation>
    <scope>NUCLEOTIDE SEQUENCE [LARGE SCALE GENOMIC DNA]</scope>
    <source>
        <strain evidence="1 3">AFS027958</strain>
    </source>
</reference>
<dbReference type="EMBL" id="NVOI01000069">
    <property type="protein sequence ID" value="PGG89236.1"/>
    <property type="molecule type" value="Genomic_DNA"/>
</dbReference>
<organism evidence="2 4">
    <name type="scientific">Bacillus toyonensis</name>
    <dbReference type="NCBI Taxonomy" id="155322"/>
    <lineage>
        <taxon>Bacteria</taxon>
        <taxon>Bacillati</taxon>
        <taxon>Bacillota</taxon>
        <taxon>Bacilli</taxon>
        <taxon>Bacillales</taxon>
        <taxon>Bacillaceae</taxon>
        <taxon>Bacillus</taxon>
        <taxon>Bacillus cereus group</taxon>
    </lineage>
</organism>
<protein>
    <submittedName>
        <fullName evidence="2">Uncharacterized protein</fullName>
    </submittedName>
</protein>
<dbReference type="EMBL" id="NUAJ01000038">
    <property type="protein sequence ID" value="PEN47976.1"/>
    <property type="molecule type" value="Genomic_DNA"/>
</dbReference>
<dbReference type="AlphaFoldDB" id="A0A2B7DMM8"/>
<comment type="caution">
    <text evidence="2">The sequence shown here is derived from an EMBL/GenBank/DDBJ whole genome shotgun (WGS) entry which is preliminary data.</text>
</comment>
<reference evidence="2 4" key="2">
    <citation type="submission" date="2017-09" db="EMBL/GenBank/DDBJ databases">
        <title>Large-scale bioinformatics analysis of Bacillus genomes uncovers conserved roles of natural products in bacterial physiology.</title>
        <authorList>
            <consortium name="Agbiome Team Llc"/>
            <person name="Bleich R.M."/>
            <person name="Grubbs K.J."/>
            <person name="Santa Maria K.C."/>
            <person name="Allen S.E."/>
            <person name="Farag S."/>
            <person name="Shank E.A."/>
            <person name="Bowers A."/>
        </authorList>
    </citation>
    <scope>NUCLEOTIDE SEQUENCE [LARGE SCALE GENOMIC DNA]</scope>
    <source>
        <strain evidence="2 4">AFS094862</strain>
    </source>
</reference>
<evidence type="ECO:0000313" key="3">
    <source>
        <dbReference type="Proteomes" id="UP000220934"/>
    </source>
</evidence>
<dbReference type="Proteomes" id="UP000225320">
    <property type="component" value="Unassembled WGS sequence"/>
</dbReference>
<evidence type="ECO:0000313" key="1">
    <source>
        <dbReference type="EMBL" id="PEN47976.1"/>
    </source>
</evidence>
<proteinExistence type="predicted"/>
<evidence type="ECO:0000313" key="4">
    <source>
        <dbReference type="Proteomes" id="UP000225320"/>
    </source>
</evidence>
<name>A0A2B7DMM8_9BACI</name>
<accession>A0A2B7DMM8</accession>